<organism evidence="1">
    <name type="scientific">Arundo donax</name>
    <name type="common">Giant reed</name>
    <name type="synonym">Donax arundinaceus</name>
    <dbReference type="NCBI Taxonomy" id="35708"/>
    <lineage>
        <taxon>Eukaryota</taxon>
        <taxon>Viridiplantae</taxon>
        <taxon>Streptophyta</taxon>
        <taxon>Embryophyta</taxon>
        <taxon>Tracheophyta</taxon>
        <taxon>Spermatophyta</taxon>
        <taxon>Magnoliopsida</taxon>
        <taxon>Liliopsida</taxon>
        <taxon>Poales</taxon>
        <taxon>Poaceae</taxon>
        <taxon>PACMAD clade</taxon>
        <taxon>Arundinoideae</taxon>
        <taxon>Arundineae</taxon>
        <taxon>Arundo</taxon>
    </lineage>
</organism>
<reference evidence="1" key="2">
    <citation type="journal article" date="2015" name="Data Brief">
        <title>Shoot transcriptome of the giant reed, Arundo donax.</title>
        <authorList>
            <person name="Barrero R.A."/>
            <person name="Guerrero F.D."/>
            <person name="Moolhuijzen P."/>
            <person name="Goolsby J.A."/>
            <person name="Tidwell J."/>
            <person name="Bellgard S.E."/>
            <person name="Bellgard M.I."/>
        </authorList>
    </citation>
    <scope>NUCLEOTIDE SEQUENCE</scope>
    <source>
        <tissue evidence="1">Shoot tissue taken approximately 20 cm above the soil surface</tissue>
    </source>
</reference>
<accession>A0A0A9ARL0</accession>
<protein>
    <submittedName>
        <fullName evidence="1">Uncharacterized protein</fullName>
    </submittedName>
</protein>
<name>A0A0A9ARL0_ARUDO</name>
<reference evidence="1" key="1">
    <citation type="submission" date="2014-09" db="EMBL/GenBank/DDBJ databases">
        <authorList>
            <person name="Magalhaes I.L.F."/>
            <person name="Oliveira U."/>
            <person name="Santos F.R."/>
            <person name="Vidigal T.H.D.A."/>
            <person name="Brescovit A.D."/>
            <person name="Santos A.J."/>
        </authorList>
    </citation>
    <scope>NUCLEOTIDE SEQUENCE</scope>
    <source>
        <tissue evidence="1">Shoot tissue taken approximately 20 cm above the soil surface</tissue>
    </source>
</reference>
<proteinExistence type="predicted"/>
<dbReference type="EMBL" id="GBRH01248188">
    <property type="protein sequence ID" value="JAD49707.1"/>
    <property type="molecule type" value="Transcribed_RNA"/>
</dbReference>
<dbReference type="AlphaFoldDB" id="A0A0A9ARL0"/>
<evidence type="ECO:0000313" key="1">
    <source>
        <dbReference type="EMBL" id="JAD49707.1"/>
    </source>
</evidence>
<sequence length="51" mass="5852">MMRNSCVFEKKITSCIKSNPFIICLVMCINLLNCTELGIEICCHYIILLLI</sequence>